<dbReference type="PANTHER" id="PTHR34220">
    <property type="entry name" value="SENSOR HISTIDINE KINASE YPDA"/>
    <property type="match status" value="1"/>
</dbReference>
<protein>
    <recommendedName>
        <fullName evidence="2">Signal transduction histidine kinase internal region domain-containing protein</fullName>
    </recommendedName>
</protein>
<keyword evidence="1" id="KW-0472">Membrane</keyword>
<sequence>MKLTWNIQWQTAAMHLLFWSLLILYQAVSYNWENTDQLGFRLVPQVIYVSIPVTIVMTYINLYITMPLYYYRRKYIQYALMLLATLFLSGLSMRFLTHTFILPWEKVHDPLRYARENKHFWIPVRIFRMSLQTYPVIAAASLLELMRKAYIQEKHLRALEKEKFSAEIALLKAQINPHFFFNTLNSVYALTLKGSAMASKVVFRLSHLMRYMLYDTGADKVLLQDDIDHLENYISIEQMRFADRLDLSFEYSGDIAGKMIAPLLLLPFIENAFKHGIEEDAGWITIHLKVSGTGCF</sequence>
<evidence type="ECO:0000313" key="4">
    <source>
        <dbReference type="Proteomes" id="UP000318815"/>
    </source>
</evidence>
<keyword evidence="4" id="KW-1185">Reference proteome</keyword>
<dbReference type="GO" id="GO:0000155">
    <property type="term" value="F:phosphorelay sensor kinase activity"/>
    <property type="evidence" value="ECO:0007669"/>
    <property type="project" value="InterPro"/>
</dbReference>
<dbReference type="Proteomes" id="UP000318815">
    <property type="component" value="Unassembled WGS sequence"/>
</dbReference>
<keyword evidence="1" id="KW-1133">Transmembrane helix</keyword>
<name>A0A5C6LSR0_9BACT</name>
<dbReference type="EMBL" id="VOHS01000011">
    <property type="protein sequence ID" value="TWV99941.1"/>
    <property type="molecule type" value="Genomic_DNA"/>
</dbReference>
<evidence type="ECO:0000313" key="3">
    <source>
        <dbReference type="EMBL" id="TWV99941.1"/>
    </source>
</evidence>
<dbReference type="PANTHER" id="PTHR34220:SF7">
    <property type="entry name" value="SENSOR HISTIDINE KINASE YPDA"/>
    <property type="match status" value="1"/>
</dbReference>
<evidence type="ECO:0000256" key="1">
    <source>
        <dbReference type="SAM" id="Phobius"/>
    </source>
</evidence>
<gene>
    <name evidence="3" type="ORF">FEF09_13165</name>
</gene>
<dbReference type="Pfam" id="PF06580">
    <property type="entry name" value="His_kinase"/>
    <property type="match status" value="1"/>
</dbReference>
<organism evidence="3 4">
    <name type="scientific">Chitinophaga pinensis</name>
    <dbReference type="NCBI Taxonomy" id="79329"/>
    <lineage>
        <taxon>Bacteria</taxon>
        <taxon>Pseudomonadati</taxon>
        <taxon>Bacteroidota</taxon>
        <taxon>Chitinophagia</taxon>
        <taxon>Chitinophagales</taxon>
        <taxon>Chitinophagaceae</taxon>
        <taxon>Chitinophaga</taxon>
    </lineage>
</organism>
<dbReference type="RefSeq" id="WP_146305544.1">
    <property type="nucleotide sequence ID" value="NZ_VOHS01000011.1"/>
</dbReference>
<comment type="caution">
    <text evidence="3">The sequence shown here is derived from an EMBL/GenBank/DDBJ whole genome shotgun (WGS) entry which is preliminary data.</text>
</comment>
<dbReference type="OrthoDB" id="9792992at2"/>
<feature type="transmembrane region" description="Helical" evidence="1">
    <location>
        <begin position="42"/>
        <end position="64"/>
    </location>
</feature>
<feature type="domain" description="Signal transduction histidine kinase internal region" evidence="2">
    <location>
        <begin position="166"/>
        <end position="245"/>
    </location>
</feature>
<accession>A0A5C6LSR0</accession>
<keyword evidence="1" id="KW-0812">Transmembrane</keyword>
<dbReference type="InterPro" id="IPR010559">
    <property type="entry name" value="Sig_transdc_His_kin_internal"/>
</dbReference>
<dbReference type="InterPro" id="IPR050640">
    <property type="entry name" value="Bact_2-comp_sensor_kinase"/>
</dbReference>
<feature type="transmembrane region" description="Helical" evidence="1">
    <location>
        <begin position="76"/>
        <end position="96"/>
    </location>
</feature>
<dbReference type="GO" id="GO:0016020">
    <property type="term" value="C:membrane"/>
    <property type="evidence" value="ECO:0007669"/>
    <property type="project" value="InterPro"/>
</dbReference>
<evidence type="ECO:0000259" key="2">
    <source>
        <dbReference type="Pfam" id="PF06580"/>
    </source>
</evidence>
<proteinExistence type="predicted"/>
<reference evidence="3 4" key="1">
    <citation type="submission" date="2019-08" db="EMBL/GenBank/DDBJ databases">
        <title>Whole genome sequencing of chitin degrading bacteria Chitinophaga pinensis YS16.</title>
        <authorList>
            <person name="Singh R.P."/>
            <person name="Manchanda G."/>
            <person name="Maurya I.K."/>
            <person name="Joshi N.K."/>
            <person name="Srivastava A.K."/>
        </authorList>
    </citation>
    <scope>NUCLEOTIDE SEQUENCE [LARGE SCALE GENOMIC DNA]</scope>
    <source>
        <strain evidence="3 4">YS-16</strain>
    </source>
</reference>
<dbReference type="AlphaFoldDB" id="A0A5C6LSR0"/>
<feature type="transmembrane region" description="Helical" evidence="1">
    <location>
        <begin position="12"/>
        <end position="30"/>
    </location>
</feature>